<keyword evidence="3 10" id="KW-0489">Methyltransferase</keyword>
<keyword evidence="5" id="KW-0949">S-adenosyl-L-methionine</keyword>
<evidence type="ECO:0000256" key="4">
    <source>
        <dbReference type="ARBA" id="ARBA00022679"/>
    </source>
</evidence>
<evidence type="ECO:0000256" key="5">
    <source>
        <dbReference type="ARBA" id="ARBA00022691"/>
    </source>
</evidence>
<sequence length="159" mass="17929">MPRKIAARRSSIHGNGLFALVDIPKGTRLIQYKGRLITHRQADRLYADDGESGHTFLFTLNDTYIVDGNVDGNIARWANHSHDPNCETVIEEDAGGDPKRDRIFIETIKDVRAGDELTYDYHITLEVPHTARMKKIWTCLCGAANCTGTMLHPKRRARA</sequence>
<dbReference type="InterPro" id="IPR001214">
    <property type="entry name" value="SET_dom"/>
</dbReference>
<dbReference type="SMART" id="SM00317">
    <property type="entry name" value="SET"/>
    <property type="match status" value="1"/>
</dbReference>
<proteinExistence type="predicted"/>
<feature type="domain" description="Post-SET" evidence="9">
    <location>
        <begin position="135"/>
        <end position="151"/>
    </location>
</feature>
<organism evidence="10 11">
    <name type="scientific">Coralloluteibacterium thermophilum</name>
    <dbReference type="NCBI Taxonomy" id="2707049"/>
    <lineage>
        <taxon>Bacteria</taxon>
        <taxon>Pseudomonadati</taxon>
        <taxon>Pseudomonadota</taxon>
        <taxon>Gammaproteobacteria</taxon>
        <taxon>Lysobacterales</taxon>
        <taxon>Lysobacteraceae</taxon>
        <taxon>Coralloluteibacterium</taxon>
    </lineage>
</organism>
<comment type="subcellular location">
    <subcellularLocation>
        <location evidence="1">Chromosome</location>
    </subcellularLocation>
</comment>
<dbReference type="Proteomes" id="UP001595892">
    <property type="component" value="Unassembled WGS sequence"/>
</dbReference>
<dbReference type="InterPro" id="IPR003616">
    <property type="entry name" value="Post-SET_dom"/>
</dbReference>
<evidence type="ECO:0000256" key="6">
    <source>
        <dbReference type="ARBA" id="ARBA00022723"/>
    </source>
</evidence>
<dbReference type="Gene3D" id="2.170.270.10">
    <property type="entry name" value="SET domain"/>
    <property type="match status" value="1"/>
</dbReference>
<dbReference type="InterPro" id="IPR050973">
    <property type="entry name" value="H3K9_Histone-Lys_N-MTase"/>
</dbReference>
<dbReference type="RefSeq" id="WP_377003861.1">
    <property type="nucleotide sequence ID" value="NZ_JBHSGG010000017.1"/>
</dbReference>
<dbReference type="PROSITE" id="PS50280">
    <property type="entry name" value="SET"/>
    <property type="match status" value="1"/>
</dbReference>
<evidence type="ECO:0000256" key="3">
    <source>
        <dbReference type="ARBA" id="ARBA00022603"/>
    </source>
</evidence>
<dbReference type="SUPFAM" id="SSF82199">
    <property type="entry name" value="SET domain"/>
    <property type="match status" value="1"/>
</dbReference>
<keyword evidence="7" id="KW-0862">Zinc</keyword>
<accession>A0ABV9NIP9</accession>
<keyword evidence="4 10" id="KW-0808">Transferase</keyword>
<evidence type="ECO:0000256" key="2">
    <source>
        <dbReference type="ARBA" id="ARBA00022454"/>
    </source>
</evidence>
<evidence type="ECO:0000256" key="1">
    <source>
        <dbReference type="ARBA" id="ARBA00004286"/>
    </source>
</evidence>
<dbReference type="GO" id="GO:0008168">
    <property type="term" value="F:methyltransferase activity"/>
    <property type="evidence" value="ECO:0007669"/>
    <property type="project" value="UniProtKB-KW"/>
</dbReference>
<dbReference type="InterPro" id="IPR046341">
    <property type="entry name" value="SET_dom_sf"/>
</dbReference>
<protein>
    <submittedName>
        <fullName evidence="10">SET domain-containing protein</fullName>
        <ecNumber evidence="10">2.1.1.-</ecNumber>
    </submittedName>
</protein>
<keyword evidence="11" id="KW-1185">Reference proteome</keyword>
<reference evidence="11" key="1">
    <citation type="journal article" date="2019" name="Int. J. Syst. Evol. Microbiol.">
        <title>The Global Catalogue of Microorganisms (GCM) 10K type strain sequencing project: providing services to taxonomists for standard genome sequencing and annotation.</title>
        <authorList>
            <consortium name="The Broad Institute Genomics Platform"/>
            <consortium name="The Broad Institute Genome Sequencing Center for Infectious Disease"/>
            <person name="Wu L."/>
            <person name="Ma J."/>
        </authorList>
    </citation>
    <scope>NUCLEOTIDE SEQUENCE [LARGE SCALE GENOMIC DNA]</scope>
    <source>
        <strain evidence="11">CGMCC 1.13574</strain>
    </source>
</reference>
<evidence type="ECO:0000313" key="10">
    <source>
        <dbReference type="EMBL" id="MFC4727851.1"/>
    </source>
</evidence>
<gene>
    <name evidence="10" type="ORF">ACFO3Q_06660</name>
</gene>
<keyword evidence="6" id="KW-0479">Metal-binding</keyword>
<dbReference type="EMBL" id="JBHSGG010000017">
    <property type="protein sequence ID" value="MFC4727851.1"/>
    <property type="molecule type" value="Genomic_DNA"/>
</dbReference>
<dbReference type="Pfam" id="PF00856">
    <property type="entry name" value="SET"/>
    <property type="match status" value="1"/>
</dbReference>
<name>A0ABV9NIP9_9GAMM</name>
<evidence type="ECO:0000259" key="8">
    <source>
        <dbReference type="PROSITE" id="PS50280"/>
    </source>
</evidence>
<dbReference type="PANTHER" id="PTHR46223">
    <property type="entry name" value="HISTONE-LYSINE N-METHYLTRANSFERASE SUV39H"/>
    <property type="match status" value="1"/>
</dbReference>
<comment type="caution">
    <text evidence="10">The sequence shown here is derived from an EMBL/GenBank/DDBJ whole genome shotgun (WGS) entry which is preliminary data.</text>
</comment>
<evidence type="ECO:0000256" key="7">
    <source>
        <dbReference type="ARBA" id="ARBA00022833"/>
    </source>
</evidence>
<keyword evidence="2" id="KW-0158">Chromosome</keyword>
<dbReference type="GO" id="GO:0032259">
    <property type="term" value="P:methylation"/>
    <property type="evidence" value="ECO:0007669"/>
    <property type="project" value="UniProtKB-KW"/>
</dbReference>
<dbReference type="PROSITE" id="PS50868">
    <property type="entry name" value="POST_SET"/>
    <property type="match status" value="1"/>
</dbReference>
<evidence type="ECO:0000259" key="9">
    <source>
        <dbReference type="PROSITE" id="PS50868"/>
    </source>
</evidence>
<dbReference type="PANTHER" id="PTHR46223:SF3">
    <property type="entry name" value="HISTONE-LYSINE N-METHYLTRANSFERASE SET-23"/>
    <property type="match status" value="1"/>
</dbReference>
<feature type="domain" description="SET" evidence="8">
    <location>
        <begin position="3"/>
        <end position="122"/>
    </location>
</feature>
<dbReference type="EC" id="2.1.1.-" evidence="10"/>
<evidence type="ECO:0000313" key="11">
    <source>
        <dbReference type="Proteomes" id="UP001595892"/>
    </source>
</evidence>